<name>A0A6A6XLU8_9PLEO</name>
<sequence>MSGMLVTYSLVSHPSLSPPDAQAAATNMCHTILQPLPPLERGQTDGNVPEHVNKDSNRWFLGELEAWHTFECEVIDFFHSEMLQDAFDRCNSSPAEPAIPATMTKEKGKHLIEADSQSLALSFFYNVLGLVESFARTLTKEEEGQRNKTPSSLLKVFQIEDWKSRTHVETLNPYYTMQVELNNEKRTQDFYEAQLVGHMDLLGGEADVMKAALGNPTSKKWGGLRSILGEIAYYMLLTGLQYSFLSCYDETIFLKMDIEASTDYPAQKFPRLSYSNVVNYNDVLDESASCAKVPVRLALLYLFKLANHEGGSSSPKGDVNPLGYTAVGEFGRDLAPRGRRLSF</sequence>
<keyword evidence="2" id="KW-1185">Reference proteome</keyword>
<evidence type="ECO:0000313" key="2">
    <source>
        <dbReference type="Proteomes" id="UP000799757"/>
    </source>
</evidence>
<dbReference type="EMBL" id="MU001829">
    <property type="protein sequence ID" value="KAF2796527.1"/>
    <property type="molecule type" value="Genomic_DNA"/>
</dbReference>
<dbReference type="AlphaFoldDB" id="A0A6A6XLU8"/>
<dbReference type="OrthoDB" id="3796275at2759"/>
<reference evidence="1" key="1">
    <citation type="journal article" date="2020" name="Stud. Mycol.">
        <title>101 Dothideomycetes genomes: a test case for predicting lifestyles and emergence of pathogens.</title>
        <authorList>
            <person name="Haridas S."/>
            <person name="Albert R."/>
            <person name="Binder M."/>
            <person name="Bloem J."/>
            <person name="Labutti K."/>
            <person name="Salamov A."/>
            <person name="Andreopoulos B."/>
            <person name="Baker S."/>
            <person name="Barry K."/>
            <person name="Bills G."/>
            <person name="Bluhm B."/>
            <person name="Cannon C."/>
            <person name="Castanera R."/>
            <person name="Culley D."/>
            <person name="Daum C."/>
            <person name="Ezra D."/>
            <person name="Gonzalez J."/>
            <person name="Henrissat B."/>
            <person name="Kuo A."/>
            <person name="Liang C."/>
            <person name="Lipzen A."/>
            <person name="Lutzoni F."/>
            <person name="Magnuson J."/>
            <person name="Mondo S."/>
            <person name="Nolan M."/>
            <person name="Ohm R."/>
            <person name="Pangilinan J."/>
            <person name="Park H.-J."/>
            <person name="Ramirez L."/>
            <person name="Alfaro M."/>
            <person name="Sun H."/>
            <person name="Tritt A."/>
            <person name="Yoshinaga Y."/>
            <person name="Zwiers L.-H."/>
            <person name="Turgeon B."/>
            <person name="Goodwin S."/>
            <person name="Spatafora J."/>
            <person name="Crous P."/>
            <person name="Grigoriev I."/>
        </authorList>
    </citation>
    <scope>NUCLEOTIDE SEQUENCE</scope>
    <source>
        <strain evidence="1">CBS 109.77</strain>
    </source>
</reference>
<evidence type="ECO:0000313" key="1">
    <source>
        <dbReference type="EMBL" id="KAF2796527.1"/>
    </source>
</evidence>
<protein>
    <submittedName>
        <fullName evidence="1">Uncharacterized protein</fullName>
    </submittedName>
</protein>
<proteinExistence type="predicted"/>
<gene>
    <name evidence="1" type="ORF">K505DRAFT_401094</name>
</gene>
<dbReference type="Proteomes" id="UP000799757">
    <property type="component" value="Unassembled WGS sequence"/>
</dbReference>
<accession>A0A6A6XLU8</accession>
<organism evidence="1 2">
    <name type="scientific">Melanomma pulvis-pyrius CBS 109.77</name>
    <dbReference type="NCBI Taxonomy" id="1314802"/>
    <lineage>
        <taxon>Eukaryota</taxon>
        <taxon>Fungi</taxon>
        <taxon>Dikarya</taxon>
        <taxon>Ascomycota</taxon>
        <taxon>Pezizomycotina</taxon>
        <taxon>Dothideomycetes</taxon>
        <taxon>Pleosporomycetidae</taxon>
        <taxon>Pleosporales</taxon>
        <taxon>Melanommataceae</taxon>
        <taxon>Melanomma</taxon>
    </lineage>
</organism>